<dbReference type="AlphaFoldDB" id="A0AAD7CNU9"/>
<gene>
    <name evidence="1" type="ORF">B0H17DRAFT_1265886</name>
</gene>
<keyword evidence="2" id="KW-1185">Reference proteome</keyword>
<name>A0AAD7CNU9_MYCRO</name>
<evidence type="ECO:0000313" key="2">
    <source>
        <dbReference type="Proteomes" id="UP001221757"/>
    </source>
</evidence>
<comment type="caution">
    <text evidence="1">The sequence shown here is derived from an EMBL/GenBank/DDBJ whole genome shotgun (WGS) entry which is preliminary data.</text>
</comment>
<reference evidence="1" key="1">
    <citation type="submission" date="2023-03" db="EMBL/GenBank/DDBJ databases">
        <title>Massive genome expansion in bonnet fungi (Mycena s.s.) driven by repeated elements and novel gene families across ecological guilds.</title>
        <authorList>
            <consortium name="Lawrence Berkeley National Laboratory"/>
            <person name="Harder C.B."/>
            <person name="Miyauchi S."/>
            <person name="Viragh M."/>
            <person name="Kuo A."/>
            <person name="Thoen E."/>
            <person name="Andreopoulos B."/>
            <person name="Lu D."/>
            <person name="Skrede I."/>
            <person name="Drula E."/>
            <person name="Henrissat B."/>
            <person name="Morin E."/>
            <person name="Kohler A."/>
            <person name="Barry K."/>
            <person name="LaButti K."/>
            <person name="Morin E."/>
            <person name="Salamov A."/>
            <person name="Lipzen A."/>
            <person name="Mereny Z."/>
            <person name="Hegedus B."/>
            <person name="Baldrian P."/>
            <person name="Stursova M."/>
            <person name="Weitz H."/>
            <person name="Taylor A."/>
            <person name="Grigoriev I.V."/>
            <person name="Nagy L.G."/>
            <person name="Martin F."/>
            <person name="Kauserud H."/>
        </authorList>
    </citation>
    <scope>NUCLEOTIDE SEQUENCE</scope>
    <source>
        <strain evidence="1">CBHHK067</strain>
    </source>
</reference>
<organism evidence="1 2">
    <name type="scientific">Mycena rosella</name>
    <name type="common">Pink bonnet</name>
    <name type="synonym">Agaricus rosellus</name>
    <dbReference type="NCBI Taxonomy" id="1033263"/>
    <lineage>
        <taxon>Eukaryota</taxon>
        <taxon>Fungi</taxon>
        <taxon>Dikarya</taxon>
        <taxon>Basidiomycota</taxon>
        <taxon>Agaricomycotina</taxon>
        <taxon>Agaricomycetes</taxon>
        <taxon>Agaricomycetidae</taxon>
        <taxon>Agaricales</taxon>
        <taxon>Marasmiineae</taxon>
        <taxon>Mycenaceae</taxon>
        <taxon>Mycena</taxon>
    </lineage>
</organism>
<feature type="non-terminal residue" evidence="1">
    <location>
        <position position="1"/>
    </location>
</feature>
<protein>
    <submittedName>
        <fullName evidence="1">Uncharacterized protein</fullName>
    </submittedName>
</protein>
<dbReference type="Proteomes" id="UP001221757">
    <property type="component" value="Unassembled WGS sequence"/>
</dbReference>
<dbReference type="EMBL" id="JARKIE010000311">
    <property type="protein sequence ID" value="KAJ7655404.1"/>
    <property type="molecule type" value="Genomic_DNA"/>
</dbReference>
<accession>A0AAD7CNU9</accession>
<evidence type="ECO:0000313" key="1">
    <source>
        <dbReference type="EMBL" id="KAJ7655404.1"/>
    </source>
</evidence>
<sequence>LCSLRVLCDCQLPTVKATTVLCEAFHLNFFAQALDGNASLVPEILGAYLKAGLIGGEVYLAKNAAREIIEVAIWFQPGQESLGTTEQRAAGWEPLMGKLSKKCRSWWTYLLEGLYDQLVENTLGAGIMLGAYHLKLIGMHPDLSEAGNCANHDGDC</sequence>
<proteinExistence type="predicted"/>
<dbReference type="Gene3D" id="3.40.630.30">
    <property type="match status" value="1"/>
</dbReference>